<reference evidence="2" key="1">
    <citation type="journal article" date="2011" name="J. Bacteriol.">
        <title>Genome sequences of eight morphologically diverse alphaproteobacteria.</title>
        <authorList>
            <consortium name="US DOE Joint Genome Institute"/>
            <person name="Brown P.J."/>
            <person name="Kysela D.T."/>
            <person name="Buechlein A."/>
            <person name="Hemmerich C."/>
            <person name="Brun Y.V."/>
        </authorList>
    </citation>
    <scope>NUCLEOTIDE SEQUENCE [LARGE SCALE GENOMIC DNA]</scope>
    <source>
        <strain evidence="2">ATCC 15264 / DSM 4735 / LMG 14903 / NBRC 16000 / CB 81</strain>
    </source>
</reference>
<evidence type="ECO:0000313" key="2">
    <source>
        <dbReference type="Proteomes" id="UP000002696"/>
    </source>
</evidence>
<dbReference type="RefSeq" id="WP_013267483.1">
    <property type="nucleotide sequence ID" value="NC_014375.1"/>
</dbReference>
<protein>
    <recommendedName>
        <fullName evidence="3">DUF1353 domain-containing protein</fullName>
    </recommendedName>
</protein>
<dbReference type="Pfam" id="PF07087">
    <property type="entry name" value="DUF1353"/>
    <property type="match status" value="1"/>
</dbReference>
<dbReference type="BioCyc" id="BSUB633149:G1GM8-66-MONOMER"/>
<dbReference type="Proteomes" id="UP000002696">
    <property type="component" value="Chromosome"/>
</dbReference>
<dbReference type="STRING" id="633149.Bresu_0064"/>
<accession>D9QI76</accession>
<dbReference type="InParanoid" id="D9QI76"/>
<organism evidence="1 2">
    <name type="scientific">Brevundimonas subvibrioides (strain ATCC 15264 / DSM 4735 / LMG 14903 / NBRC 16000 / CB 81)</name>
    <name type="common">Caulobacter subvibrioides</name>
    <dbReference type="NCBI Taxonomy" id="633149"/>
    <lineage>
        <taxon>Bacteria</taxon>
        <taxon>Pseudomonadati</taxon>
        <taxon>Pseudomonadota</taxon>
        <taxon>Alphaproteobacteria</taxon>
        <taxon>Caulobacterales</taxon>
        <taxon>Caulobacteraceae</taxon>
        <taxon>Brevundimonas</taxon>
    </lineage>
</organism>
<keyword evidence="2" id="KW-1185">Reference proteome</keyword>
<evidence type="ECO:0008006" key="3">
    <source>
        <dbReference type="Google" id="ProtNLM"/>
    </source>
</evidence>
<name>D9QI76_BRESC</name>
<evidence type="ECO:0000313" key="1">
    <source>
        <dbReference type="EMBL" id="ADK99378.1"/>
    </source>
</evidence>
<dbReference type="InterPro" id="IPR010767">
    <property type="entry name" value="Phage_CGC-2007_Cje0229"/>
</dbReference>
<sequence length="124" mass="13818">MSRFTDATWRETGETRAGRPIVCLTSPLSYDVGFLGSGWAITAPEGFCTDLASIPRLILRTEWGQRLAGQIARSAVVHDRMRTDRRWPKLLGDYVFLEAMGVDGVSRVSRAVAFVAVLLNFNRD</sequence>
<dbReference type="OrthoDB" id="88276at2"/>
<gene>
    <name evidence="1" type="ordered locus">Bresu_0064</name>
</gene>
<dbReference type="EMBL" id="CP002102">
    <property type="protein sequence ID" value="ADK99378.1"/>
    <property type="molecule type" value="Genomic_DNA"/>
</dbReference>
<dbReference type="HOGENOM" id="CLU_1999576_0_0_5"/>
<proteinExistence type="predicted"/>
<dbReference type="KEGG" id="bsb:Bresu_0064"/>
<dbReference type="AlphaFoldDB" id="D9QI76"/>